<dbReference type="Pfam" id="PF06127">
    <property type="entry name" value="Mpo1-like"/>
    <property type="match status" value="1"/>
</dbReference>
<feature type="transmembrane region" description="Helical" evidence="1">
    <location>
        <begin position="21"/>
        <end position="41"/>
    </location>
</feature>
<dbReference type="GO" id="GO:0046521">
    <property type="term" value="P:sphingoid catabolic process"/>
    <property type="evidence" value="ECO:0007669"/>
    <property type="project" value="TreeGrafter"/>
</dbReference>
<dbReference type="PANTHER" id="PTHR28026">
    <property type="entry name" value="DUF962 DOMAIN PROTEIN (AFU_ORTHOLOGUE AFUA_8G05310)"/>
    <property type="match status" value="1"/>
</dbReference>
<dbReference type="AlphaFoldDB" id="I4AKK9"/>
<dbReference type="PATRIC" id="fig|880071.3.peg.2100"/>
<feature type="transmembrane region" description="Helical" evidence="1">
    <location>
        <begin position="53"/>
        <end position="72"/>
    </location>
</feature>
<feature type="transmembrane region" description="Helical" evidence="1">
    <location>
        <begin position="79"/>
        <end position="97"/>
    </location>
</feature>
<evidence type="ECO:0000256" key="1">
    <source>
        <dbReference type="SAM" id="Phobius"/>
    </source>
</evidence>
<keyword evidence="1" id="KW-1133">Transmembrane helix</keyword>
<feature type="transmembrane region" description="Helical" evidence="1">
    <location>
        <begin position="138"/>
        <end position="156"/>
    </location>
</feature>
<dbReference type="PANTHER" id="PTHR28026:SF9">
    <property type="entry name" value="2-HYDROXY-PALMITIC ACID DIOXYGENASE MPO1"/>
    <property type="match status" value="1"/>
</dbReference>
<dbReference type="EMBL" id="CP003345">
    <property type="protein sequence ID" value="AFM04494.1"/>
    <property type="molecule type" value="Genomic_DNA"/>
</dbReference>
<dbReference type="eggNOG" id="COG4539">
    <property type="taxonomic scope" value="Bacteria"/>
</dbReference>
<dbReference type="Proteomes" id="UP000006054">
    <property type="component" value="Chromosome"/>
</dbReference>
<keyword evidence="1" id="KW-0812">Transmembrane</keyword>
<dbReference type="RefSeq" id="WP_014797941.1">
    <property type="nucleotide sequence ID" value="NC_018018.1"/>
</dbReference>
<proteinExistence type="predicted"/>
<gene>
    <name evidence="2" type="ordered locus">Fleli_2112</name>
</gene>
<dbReference type="GO" id="GO:0016020">
    <property type="term" value="C:membrane"/>
    <property type="evidence" value="ECO:0007669"/>
    <property type="project" value="GOC"/>
</dbReference>
<dbReference type="HOGENOM" id="CLU_081702_2_1_10"/>
<accession>I4AKK9</accession>
<dbReference type="KEGG" id="fli:Fleli_2112"/>
<dbReference type="STRING" id="880071.Fleli_2112"/>
<sequence length="158" mass="18121">MTMQQWLDKYGESHQNKTNKLIHWICVPTIFFSVLGLLWSIPHGFLMDLFPFMGNFSNFATIFILACSIFYLRLSIPIFLGMIGIAIVFLSICNWIYMSPNLSLWVVSLTTFVVAWIGQFIGHKIEGEKPSFIDDLKFLLIGPAWLLSFVLTSLGIKY</sequence>
<name>I4AKK9_BERLS</name>
<keyword evidence="3" id="KW-1185">Reference proteome</keyword>
<dbReference type="InterPro" id="IPR009305">
    <property type="entry name" value="Mpo1-like"/>
</dbReference>
<organism evidence="2 3">
    <name type="scientific">Bernardetia litoralis (strain ATCC 23117 / DSM 6794 / NBRC 15988 / NCIMB 1366 / Fx l1 / Sio-4)</name>
    <name type="common">Flexibacter litoralis</name>
    <dbReference type="NCBI Taxonomy" id="880071"/>
    <lineage>
        <taxon>Bacteria</taxon>
        <taxon>Pseudomonadati</taxon>
        <taxon>Bacteroidota</taxon>
        <taxon>Cytophagia</taxon>
        <taxon>Cytophagales</taxon>
        <taxon>Bernardetiaceae</taxon>
        <taxon>Bernardetia</taxon>
    </lineage>
</organism>
<evidence type="ECO:0000313" key="2">
    <source>
        <dbReference type="EMBL" id="AFM04494.1"/>
    </source>
</evidence>
<protein>
    <submittedName>
        <fullName evidence="2">Putative membrane protein</fullName>
    </submittedName>
</protein>
<feature type="transmembrane region" description="Helical" evidence="1">
    <location>
        <begin position="103"/>
        <end position="122"/>
    </location>
</feature>
<keyword evidence="1" id="KW-0472">Membrane</keyword>
<reference evidence="3" key="1">
    <citation type="submission" date="2012-06" db="EMBL/GenBank/DDBJ databases">
        <title>The complete genome of Flexibacter litoralis DSM 6794.</title>
        <authorList>
            <person name="Lucas S."/>
            <person name="Copeland A."/>
            <person name="Lapidus A."/>
            <person name="Glavina del Rio T."/>
            <person name="Dalin E."/>
            <person name="Tice H."/>
            <person name="Bruce D."/>
            <person name="Goodwin L."/>
            <person name="Pitluck S."/>
            <person name="Peters L."/>
            <person name="Ovchinnikova G."/>
            <person name="Lu M."/>
            <person name="Kyrpides N."/>
            <person name="Mavromatis K."/>
            <person name="Ivanova N."/>
            <person name="Brettin T."/>
            <person name="Detter J.C."/>
            <person name="Han C."/>
            <person name="Larimer F."/>
            <person name="Land M."/>
            <person name="Hauser L."/>
            <person name="Markowitz V."/>
            <person name="Cheng J.-F."/>
            <person name="Hugenholtz P."/>
            <person name="Woyke T."/>
            <person name="Wu D."/>
            <person name="Spring S."/>
            <person name="Lang E."/>
            <person name="Kopitz M."/>
            <person name="Brambilla E."/>
            <person name="Klenk H.-P."/>
            <person name="Eisen J.A."/>
        </authorList>
    </citation>
    <scope>NUCLEOTIDE SEQUENCE [LARGE SCALE GENOMIC DNA]</scope>
    <source>
        <strain evidence="3">ATCC 23117 / DSM 6794 / NBRC 15988 / NCIMB 1366 / Sio-4</strain>
    </source>
</reference>
<evidence type="ECO:0000313" key="3">
    <source>
        <dbReference type="Proteomes" id="UP000006054"/>
    </source>
</evidence>